<evidence type="ECO:0000313" key="1">
    <source>
        <dbReference type="EMBL" id="KAF7439028.1"/>
    </source>
</evidence>
<organism evidence="1 2">
    <name type="scientific">Vespula pensylvanica</name>
    <name type="common">Western yellow jacket</name>
    <name type="synonym">Wasp</name>
    <dbReference type="NCBI Taxonomy" id="30213"/>
    <lineage>
        <taxon>Eukaryota</taxon>
        <taxon>Metazoa</taxon>
        <taxon>Ecdysozoa</taxon>
        <taxon>Arthropoda</taxon>
        <taxon>Hexapoda</taxon>
        <taxon>Insecta</taxon>
        <taxon>Pterygota</taxon>
        <taxon>Neoptera</taxon>
        <taxon>Endopterygota</taxon>
        <taxon>Hymenoptera</taxon>
        <taxon>Apocrita</taxon>
        <taxon>Aculeata</taxon>
        <taxon>Vespoidea</taxon>
        <taxon>Vespidae</taxon>
        <taxon>Vespinae</taxon>
        <taxon>Vespula</taxon>
    </lineage>
</organism>
<protein>
    <submittedName>
        <fullName evidence="1">Uncharacterized protein</fullName>
    </submittedName>
</protein>
<sequence>MALKVLKYIILFFEFSNVDVDVFPDPIIKIFKFTFVISSLTGVTGGTTTFPKKGERHKVKDKRSRFWLRHIYPSRRVLVPQTRDLDEVGGTTVMDEIYRKHPRLPPPYQKGECICVCTWYIEYRVYNSEFF</sequence>
<accession>A0A834PG11</accession>
<gene>
    <name evidence="1" type="ORF">H0235_001419</name>
</gene>
<dbReference type="Proteomes" id="UP000600918">
    <property type="component" value="Unassembled WGS sequence"/>
</dbReference>
<dbReference type="AlphaFoldDB" id="A0A834PG11"/>
<dbReference type="EMBL" id="JACSDY010000001">
    <property type="protein sequence ID" value="KAF7439028.1"/>
    <property type="molecule type" value="Genomic_DNA"/>
</dbReference>
<comment type="caution">
    <text evidence="1">The sequence shown here is derived from an EMBL/GenBank/DDBJ whole genome shotgun (WGS) entry which is preliminary data.</text>
</comment>
<evidence type="ECO:0000313" key="2">
    <source>
        <dbReference type="Proteomes" id="UP000600918"/>
    </source>
</evidence>
<reference evidence="1" key="1">
    <citation type="journal article" date="2020" name="G3 (Bethesda)">
        <title>High-Quality Assemblies for Three Invasive Social Wasps from the &lt;i&gt;Vespula&lt;/i&gt; Genus.</title>
        <authorList>
            <person name="Harrop T.W.R."/>
            <person name="Guhlin J."/>
            <person name="McLaughlin G.M."/>
            <person name="Permina E."/>
            <person name="Stockwell P."/>
            <person name="Gilligan J."/>
            <person name="Le Lec M.F."/>
            <person name="Gruber M.A.M."/>
            <person name="Quinn O."/>
            <person name="Lovegrove M."/>
            <person name="Duncan E.J."/>
            <person name="Remnant E.J."/>
            <person name="Van Eeckhoven J."/>
            <person name="Graham B."/>
            <person name="Knapp R.A."/>
            <person name="Langford K.W."/>
            <person name="Kronenberg Z."/>
            <person name="Press M.O."/>
            <person name="Eacker S.M."/>
            <person name="Wilson-Rankin E.E."/>
            <person name="Purcell J."/>
            <person name="Lester P.J."/>
            <person name="Dearden P.K."/>
        </authorList>
    </citation>
    <scope>NUCLEOTIDE SEQUENCE</scope>
    <source>
        <strain evidence="1">Volc-1</strain>
    </source>
</reference>
<keyword evidence="2" id="KW-1185">Reference proteome</keyword>
<name>A0A834PG11_VESPE</name>
<proteinExistence type="predicted"/>